<dbReference type="EMBL" id="LJIJ01002843">
    <property type="protein sequence ID" value="ODM89166.1"/>
    <property type="molecule type" value="Genomic_DNA"/>
</dbReference>
<keyword evidence="11" id="KW-1185">Reference proteome</keyword>
<proteinExistence type="predicted"/>
<feature type="compositionally biased region" description="Polar residues" evidence="8">
    <location>
        <begin position="15"/>
        <end position="26"/>
    </location>
</feature>
<keyword evidence="5" id="KW-0862">Zinc</keyword>
<comment type="caution">
    <text evidence="10">The sequence shown here is derived from an EMBL/GenBank/DDBJ whole genome shotgun (WGS) entry which is preliminary data.</text>
</comment>
<evidence type="ECO:0000313" key="11">
    <source>
        <dbReference type="Proteomes" id="UP000094527"/>
    </source>
</evidence>
<organism evidence="10 11">
    <name type="scientific">Orchesella cincta</name>
    <name type="common">Springtail</name>
    <name type="synonym">Podura cincta</name>
    <dbReference type="NCBI Taxonomy" id="48709"/>
    <lineage>
        <taxon>Eukaryota</taxon>
        <taxon>Metazoa</taxon>
        <taxon>Ecdysozoa</taxon>
        <taxon>Arthropoda</taxon>
        <taxon>Hexapoda</taxon>
        <taxon>Collembola</taxon>
        <taxon>Entomobryomorpha</taxon>
        <taxon>Entomobryoidea</taxon>
        <taxon>Orchesellidae</taxon>
        <taxon>Orchesellinae</taxon>
        <taxon>Orchesella</taxon>
    </lineage>
</organism>
<gene>
    <name evidence="10" type="ORF">Ocin01_17516</name>
</gene>
<keyword evidence="4 7" id="KW-0863">Zinc-finger</keyword>
<dbReference type="PROSITE" id="PS00028">
    <property type="entry name" value="ZINC_FINGER_C2H2_1"/>
    <property type="match status" value="2"/>
</dbReference>
<evidence type="ECO:0000256" key="7">
    <source>
        <dbReference type="PROSITE-ProRule" id="PRU00042"/>
    </source>
</evidence>
<dbReference type="SUPFAM" id="SSF57667">
    <property type="entry name" value="beta-beta-alpha zinc fingers"/>
    <property type="match status" value="2"/>
</dbReference>
<evidence type="ECO:0000256" key="1">
    <source>
        <dbReference type="ARBA" id="ARBA00004123"/>
    </source>
</evidence>
<dbReference type="STRING" id="48709.A0A1D2M856"/>
<sequence length="651" mass="73492">MKLRNRNKSVKTPPETANKSNTSNKDGPTVAAALSAVWNTSKSPSASVASSSKTQTPNKTTCLFCPNAVILGDQTNPNVHNVKLYQLLINLCNHLQINNAEIPSQRCNSTRFPFCTNCESMVVQLWKQQQILEQVLLKIEKLVGDIEYAVVDGEILDRGRRPGSSSMAQAERLKFTKLRRLILDGYRQKLVRRHEQENAEAGNETDSMNDTETELTSSAAADVKQERFEQQSENFTISTDSTQFESPMEEEDELPPSLIRQDIGDPYESYDESQHHSYSDTADSPDDYGWTGDANYSNTNCTMVITNENAETDVTHLIQIKQETHTLATDQYDDDDDDEAGPDIFALEERKRRFLFEGVEIYRASGTGARSKMDYLQCSLCSYSLPIQKHYTSKVSSPYMKMKTHILHVHKKKTGLPKQPRARELSCIPCSKKFSNLKELREHKATHPADGSFECDICRKPFKKGSSQYNLLIHKFSHKNDEERKISLAANERGAYNSMLSAKLSMAYLAGRGRSEPKKRNRKKGKSQPEPIPAPATPITNDTIEDDSGDHTCTVCSRSFRRKCHLIRHMNTHVQLEEQNNISLRRRRQTTENRGTPQVRAAPVLVSNREPSTSRVNLSENTSTDRGQRVAVGDGTVVIVKREVLELLMNN</sequence>
<feature type="region of interest" description="Disordered" evidence="8">
    <location>
        <begin position="193"/>
        <end position="290"/>
    </location>
</feature>
<dbReference type="PANTHER" id="PTHR24394">
    <property type="entry name" value="ZINC FINGER PROTEIN"/>
    <property type="match status" value="1"/>
</dbReference>
<accession>A0A1D2M856</accession>
<dbReference type="InterPro" id="IPR036236">
    <property type="entry name" value="Znf_C2H2_sf"/>
</dbReference>
<reference evidence="10 11" key="1">
    <citation type="journal article" date="2016" name="Genome Biol. Evol.">
        <title>Gene Family Evolution Reflects Adaptation to Soil Environmental Stressors in the Genome of the Collembolan Orchesella cincta.</title>
        <authorList>
            <person name="Faddeeva-Vakhrusheva A."/>
            <person name="Derks M.F."/>
            <person name="Anvar S.Y."/>
            <person name="Agamennone V."/>
            <person name="Suring W."/>
            <person name="Smit S."/>
            <person name="van Straalen N.M."/>
            <person name="Roelofs D."/>
        </authorList>
    </citation>
    <scope>NUCLEOTIDE SEQUENCE [LARGE SCALE GENOMIC DNA]</scope>
    <source>
        <tissue evidence="10">Mixed pool</tissue>
    </source>
</reference>
<protein>
    <submittedName>
        <fullName evidence="10">Zinc finger and SCAN domain-containing protein 10</fullName>
    </submittedName>
</protein>
<dbReference type="PANTHER" id="PTHR24394:SF29">
    <property type="entry name" value="MYONEURIN"/>
    <property type="match status" value="1"/>
</dbReference>
<feature type="region of interest" description="Disordered" evidence="8">
    <location>
        <begin position="1"/>
        <end position="30"/>
    </location>
</feature>
<evidence type="ECO:0000256" key="8">
    <source>
        <dbReference type="SAM" id="MobiDB-lite"/>
    </source>
</evidence>
<dbReference type="Gene3D" id="3.30.160.60">
    <property type="entry name" value="Classic Zinc Finger"/>
    <property type="match status" value="2"/>
</dbReference>
<dbReference type="GO" id="GO:0000981">
    <property type="term" value="F:DNA-binding transcription factor activity, RNA polymerase II-specific"/>
    <property type="evidence" value="ECO:0007669"/>
    <property type="project" value="TreeGrafter"/>
</dbReference>
<dbReference type="Proteomes" id="UP000094527">
    <property type="component" value="Unassembled WGS sequence"/>
</dbReference>
<dbReference type="SMART" id="SM00355">
    <property type="entry name" value="ZnF_C2H2"/>
    <property type="match status" value="3"/>
</dbReference>
<evidence type="ECO:0000256" key="3">
    <source>
        <dbReference type="ARBA" id="ARBA00022737"/>
    </source>
</evidence>
<dbReference type="GO" id="GO:0008270">
    <property type="term" value="F:zinc ion binding"/>
    <property type="evidence" value="ECO:0007669"/>
    <property type="project" value="UniProtKB-KW"/>
</dbReference>
<keyword evidence="2" id="KW-0479">Metal-binding</keyword>
<name>A0A1D2M856_ORCCI</name>
<evidence type="ECO:0000256" key="5">
    <source>
        <dbReference type="ARBA" id="ARBA00022833"/>
    </source>
</evidence>
<dbReference type="GO" id="GO:0005634">
    <property type="term" value="C:nucleus"/>
    <property type="evidence" value="ECO:0007669"/>
    <property type="project" value="UniProtKB-SubCell"/>
</dbReference>
<evidence type="ECO:0000313" key="10">
    <source>
        <dbReference type="EMBL" id="ODM89166.1"/>
    </source>
</evidence>
<comment type="subcellular location">
    <subcellularLocation>
        <location evidence="1">Nucleus</location>
    </subcellularLocation>
</comment>
<feature type="compositionally biased region" description="Polar residues" evidence="8">
    <location>
        <begin position="231"/>
        <end position="245"/>
    </location>
</feature>
<feature type="region of interest" description="Disordered" evidence="8">
    <location>
        <begin position="510"/>
        <end position="550"/>
    </location>
</feature>
<evidence type="ECO:0000256" key="4">
    <source>
        <dbReference type="ARBA" id="ARBA00022771"/>
    </source>
</evidence>
<feature type="domain" description="C2H2-type" evidence="9">
    <location>
        <begin position="551"/>
        <end position="578"/>
    </location>
</feature>
<feature type="domain" description="C2H2-type" evidence="9">
    <location>
        <begin position="425"/>
        <end position="452"/>
    </location>
</feature>
<keyword evidence="6" id="KW-0539">Nucleus</keyword>
<keyword evidence="3" id="KW-0677">Repeat</keyword>
<dbReference type="AlphaFoldDB" id="A0A1D2M856"/>
<evidence type="ECO:0000259" key="9">
    <source>
        <dbReference type="PROSITE" id="PS50157"/>
    </source>
</evidence>
<evidence type="ECO:0000256" key="6">
    <source>
        <dbReference type="ARBA" id="ARBA00023242"/>
    </source>
</evidence>
<dbReference type="InterPro" id="IPR013087">
    <property type="entry name" value="Znf_C2H2_type"/>
</dbReference>
<evidence type="ECO:0000256" key="2">
    <source>
        <dbReference type="ARBA" id="ARBA00022723"/>
    </source>
</evidence>
<dbReference type="PROSITE" id="PS50157">
    <property type="entry name" value="ZINC_FINGER_C2H2_2"/>
    <property type="match status" value="2"/>
</dbReference>